<evidence type="ECO:0000313" key="2">
    <source>
        <dbReference type="EMBL" id="KRH95289.1"/>
    </source>
</evidence>
<dbReference type="GO" id="GO:0006289">
    <property type="term" value="P:nucleotide-excision repair"/>
    <property type="evidence" value="ECO:0007669"/>
    <property type="project" value="InterPro"/>
</dbReference>
<keyword evidence="1" id="KW-0805">Transcription regulation</keyword>
<dbReference type="GO" id="GO:0000439">
    <property type="term" value="C:transcription factor TFIIH core complex"/>
    <property type="evidence" value="ECO:0007669"/>
    <property type="project" value="UniProtKB-UniRule"/>
</dbReference>
<comment type="subcellular location">
    <subcellularLocation>
        <location evidence="1">Nucleus</location>
    </subcellularLocation>
</comment>
<comment type="function">
    <text evidence="1">In NER, TFIIH acts by opening DNA around the lesion to allow the excision of the damaged oligonucleotide and its replacement by a new DNA fragment. In transcription, TFIIH has an essential role in transcription initiation. When the pre-initiation complex (PIC) has been established, TFIIH is required for promoter opening and promoter escape.</text>
</comment>
<sequence>MVRATKGIFLQTEPSIRELIILNSNNVITLLNDDALFMKEYDCEQSVKNTLREIVRPDEKKLF</sequence>
<accession>A0A0R0M1B5</accession>
<dbReference type="InterPro" id="IPR035935">
    <property type="entry name" value="TFB5-like_sf"/>
</dbReference>
<organism evidence="2 3">
    <name type="scientific">Pseudoloma neurophilia</name>
    <dbReference type="NCBI Taxonomy" id="146866"/>
    <lineage>
        <taxon>Eukaryota</taxon>
        <taxon>Fungi</taxon>
        <taxon>Fungi incertae sedis</taxon>
        <taxon>Microsporidia</taxon>
        <taxon>Pseudoloma</taxon>
    </lineage>
</organism>
<evidence type="ECO:0000256" key="1">
    <source>
        <dbReference type="RuleBase" id="RU368032"/>
    </source>
</evidence>
<dbReference type="InterPro" id="IPR009400">
    <property type="entry name" value="TFIIH_TTDA/Tfb5"/>
</dbReference>
<dbReference type="OrthoDB" id="354at2759"/>
<comment type="similarity">
    <text evidence="1">Belongs to the TFB5 family.</text>
</comment>
<name>A0A0R0M1B5_9MICR</name>
<dbReference type="EMBL" id="LGUB01000001">
    <property type="protein sequence ID" value="KRH95289.1"/>
    <property type="molecule type" value="Genomic_DNA"/>
</dbReference>
<keyword evidence="1" id="KW-0234">DNA repair</keyword>
<dbReference type="VEuPathDB" id="MicrosporidiaDB:M153_100022802"/>
<protein>
    <recommendedName>
        <fullName evidence="1">General transcription and DNA repair factor IIH subunit TFB5</fullName>
    </recommendedName>
</protein>
<comment type="caution">
    <text evidence="2">The sequence shown here is derived from an EMBL/GenBank/DDBJ whole genome shotgun (WGS) entry which is preliminary data.</text>
</comment>
<dbReference type="SMART" id="SM01395">
    <property type="entry name" value="Tbf5"/>
    <property type="match status" value="1"/>
</dbReference>
<keyword evidence="3" id="KW-1185">Reference proteome</keyword>
<gene>
    <name evidence="2" type="ORF">M153_100022802</name>
</gene>
<proteinExistence type="inferred from homology"/>
<keyword evidence="1" id="KW-0804">Transcription</keyword>
<keyword evidence="1" id="KW-0539">Nucleus</keyword>
<dbReference type="Proteomes" id="UP000051530">
    <property type="component" value="Unassembled WGS sequence"/>
</dbReference>
<evidence type="ECO:0000313" key="3">
    <source>
        <dbReference type="Proteomes" id="UP000051530"/>
    </source>
</evidence>
<dbReference type="Pfam" id="PF06331">
    <property type="entry name" value="Tfb5"/>
    <property type="match status" value="1"/>
</dbReference>
<comment type="subunit">
    <text evidence="1">Component of the 7-subunit TFIIH core complex.</text>
</comment>
<dbReference type="Gene3D" id="3.30.70.1220">
    <property type="entry name" value="TFB5-like"/>
    <property type="match status" value="1"/>
</dbReference>
<keyword evidence="1" id="KW-0227">DNA damage</keyword>
<dbReference type="GO" id="GO:0006367">
    <property type="term" value="P:transcription initiation at RNA polymerase II promoter"/>
    <property type="evidence" value="ECO:0007669"/>
    <property type="project" value="UniProtKB-UniRule"/>
</dbReference>
<dbReference type="AlphaFoldDB" id="A0A0R0M1B5"/>
<reference evidence="2 3" key="1">
    <citation type="submission" date="2015-07" db="EMBL/GenBank/DDBJ databases">
        <title>The genome of Pseudoloma neurophilia, a relevant intracellular parasite of the zebrafish.</title>
        <authorList>
            <person name="Ndikumana S."/>
            <person name="Pelin A."/>
            <person name="Sanders J."/>
            <person name="Corradi N."/>
        </authorList>
    </citation>
    <scope>NUCLEOTIDE SEQUENCE [LARGE SCALE GENOMIC DNA]</scope>
    <source>
        <strain evidence="2 3">MK1</strain>
    </source>
</reference>